<dbReference type="Proteomes" id="UP000261739">
    <property type="component" value="Unassembled WGS sequence"/>
</dbReference>
<sequence length="383" mass="40749">MAEEKAHVCVVGAGVLGLTAARELATRGVDVTVLDAAGPFAGASHRSFAWINANNKPPHAYHRLNVAGMAEHDRLQDELGGDWFHRSGCLLAAFDGTPHQRAEFTAGRLARLRAEDYPAEPVGRADLVHLEPAVRWPDDLGEALYLPEEGYLDVDLFAAALVADLADRGVPVRQGRVTHIAAGQETAEVILDDGTVLTPDVVVIAAGAASRRFGLPVADPAAPGGPTARTHSFLGLTDPTEVDLGRVIISDRINIRPRHDRRLWVQLPPVEHRVAEGEAALPDVRQLMEEELATVFGTPVPVPTVYLSARSLPEDGFPLVGFTDASHRVYALVSHSGMTLSALLGRLAAEEIGGTASDLLAPFRPDRPAGGTPAAATPFIGRQ</sequence>
<proteinExistence type="predicted"/>
<dbReference type="PANTHER" id="PTHR13847">
    <property type="entry name" value="SARCOSINE DEHYDROGENASE-RELATED"/>
    <property type="match status" value="1"/>
</dbReference>
<feature type="domain" description="FAD dependent oxidoreductase" evidence="3">
    <location>
        <begin position="7"/>
        <end position="350"/>
    </location>
</feature>
<dbReference type="Pfam" id="PF01266">
    <property type="entry name" value="DAO"/>
    <property type="match status" value="1"/>
</dbReference>
<feature type="region of interest" description="Disordered" evidence="2">
    <location>
        <begin position="363"/>
        <end position="383"/>
    </location>
</feature>
<evidence type="ECO:0000259" key="3">
    <source>
        <dbReference type="Pfam" id="PF01266"/>
    </source>
</evidence>
<dbReference type="PRINTS" id="PR00420">
    <property type="entry name" value="RNGMNOXGNASE"/>
</dbReference>
<dbReference type="STRING" id="863239.GCA_000213935_00637"/>
<protein>
    <submittedName>
        <fullName evidence="4">Oxidoreductase</fullName>
    </submittedName>
</protein>
<dbReference type="PANTHER" id="PTHR13847:SF289">
    <property type="entry name" value="GLYCINE OXIDASE"/>
    <property type="match status" value="1"/>
</dbReference>
<gene>
    <name evidence="4" type="ORF">DIW82_02095</name>
</gene>
<dbReference type="GO" id="GO:0016491">
    <property type="term" value="F:oxidoreductase activity"/>
    <property type="evidence" value="ECO:0007669"/>
    <property type="project" value="UniProtKB-KW"/>
</dbReference>
<dbReference type="GO" id="GO:0005737">
    <property type="term" value="C:cytoplasm"/>
    <property type="evidence" value="ECO:0007669"/>
    <property type="project" value="TreeGrafter"/>
</dbReference>
<dbReference type="SUPFAM" id="SSF51905">
    <property type="entry name" value="FAD/NAD(P)-binding domain"/>
    <property type="match status" value="1"/>
</dbReference>
<keyword evidence="1" id="KW-0560">Oxidoreductase</keyword>
<evidence type="ECO:0000313" key="4">
    <source>
        <dbReference type="EMBL" id="HCT13606.1"/>
    </source>
</evidence>
<evidence type="ECO:0000256" key="2">
    <source>
        <dbReference type="SAM" id="MobiDB-lite"/>
    </source>
</evidence>
<dbReference type="EMBL" id="DQID01000056">
    <property type="protein sequence ID" value="HCT13606.1"/>
    <property type="molecule type" value="Genomic_DNA"/>
</dbReference>
<dbReference type="InterPro" id="IPR036188">
    <property type="entry name" value="FAD/NAD-bd_sf"/>
</dbReference>
<evidence type="ECO:0000256" key="1">
    <source>
        <dbReference type="ARBA" id="ARBA00023002"/>
    </source>
</evidence>
<dbReference type="InterPro" id="IPR006076">
    <property type="entry name" value="FAD-dep_OxRdtase"/>
</dbReference>
<evidence type="ECO:0000313" key="5">
    <source>
        <dbReference type="Proteomes" id="UP000261739"/>
    </source>
</evidence>
<dbReference type="AlphaFoldDB" id="A0A3D4SWG0"/>
<feature type="compositionally biased region" description="Low complexity" evidence="2">
    <location>
        <begin position="368"/>
        <end position="383"/>
    </location>
</feature>
<organism evidence="4 5">
    <name type="scientific">Corynebacterium nuruki</name>
    <dbReference type="NCBI Taxonomy" id="1032851"/>
    <lineage>
        <taxon>Bacteria</taxon>
        <taxon>Bacillati</taxon>
        <taxon>Actinomycetota</taxon>
        <taxon>Actinomycetes</taxon>
        <taxon>Mycobacteriales</taxon>
        <taxon>Corynebacteriaceae</taxon>
        <taxon>Corynebacterium</taxon>
    </lineage>
</organism>
<dbReference type="Gene3D" id="3.30.9.10">
    <property type="entry name" value="D-Amino Acid Oxidase, subunit A, domain 2"/>
    <property type="match status" value="1"/>
</dbReference>
<reference evidence="4 5" key="1">
    <citation type="journal article" date="2018" name="Nat. Biotechnol.">
        <title>A standardized bacterial taxonomy based on genome phylogeny substantially revises the tree of life.</title>
        <authorList>
            <person name="Parks D.H."/>
            <person name="Chuvochina M."/>
            <person name="Waite D.W."/>
            <person name="Rinke C."/>
            <person name="Skarshewski A."/>
            <person name="Chaumeil P.A."/>
            <person name="Hugenholtz P."/>
        </authorList>
    </citation>
    <scope>NUCLEOTIDE SEQUENCE [LARGE SCALE GENOMIC DNA]</scope>
    <source>
        <strain evidence="4">UBA11247</strain>
    </source>
</reference>
<comment type="caution">
    <text evidence="4">The sequence shown here is derived from an EMBL/GenBank/DDBJ whole genome shotgun (WGS) entry which is preliminary data.</text>
</comment>
<dbReference type="RefSeq" id="WP_273051052.1">
    <property type="nucleotide sequence ID" value="NZ_DAITTW010000081.1"/>
</dbReference>
<accession>A0A3D4SWG0</accession>
<name>A0A3D4SWG0_9CORY</name>
<dbReference type="Gene3D" id="3.50.50.60">
    <property type="entry name" value="FAD/NAD(P)-binding domain"/>
    <property type="match status" value="1"/>
</dbReference>